<dbReference type="GO" id="GO:0032259">
    <property type="term" value="P:methylation"/>
    <property type="evidence" value="ECO:0007669"/>
    <property type="project" value="UniProtKB-KW"/>
</dbReference>
<evidence type="ECO:0000313" key="2">
    <source>
        <dbReference type="Proteomes" id="UP000295132"/>
    </source>
</evidence>
<dbReference type="GO" id="GO:0008168">
    <property type="term" value="F:methyltransferase activity"/>
    <property type="evidence" value="ECO:0007669"/>
    <property type="project" value="UniProtKB-KW"/>
</dbReference>
<accession>A0A4R5VLD7</accession>
<dbReference type="PANTHER" id="PTHR43167:SF1">
    <property type="entry name" value="PUTATIVE (AFU_ORTHOLOGUE AFUA_6G01830)-RELATED"/>
    <property type="match status" value="1"/>
</dbReference>
<dbReference type="RefSeq" id="WP_133337902.1">
    <property type="nucleotide sequence ID" value="NZ_SMYO01000011.1"/>
</dbReference>
<protein>
    <submittedName>
        <fullName evidence="1">Methyltransferase domain-containing protein</fullName>
    </submittedName>
</protein>
<dbReference type="Pfam" id="PF13578">
    <property type="entry name" value="Methyltransf_24"/>
    <property type="match status" value="1"/>
</dbReference>
<dbReference type="CDD" id="cd02440">
    <property type="entry name" value="AdoMet_MTases"/>
    <property type="match status" value="1"/>
</dbReference>
<keyword evidence="1" id="KW-0489">Methyltransferase</keyword>
<dbReference type="PANTHER" id="PTHR43167">
    <property type="entry name" value="PUTATIVE (AFU_ORTHOLOGUE AFUA_6G01830)-RELATED"/>
    <property type="match status" value="1"/>
</dbReference>
<gene>
    <name evidence="1" type="ORF">E2K98_21790</name>
</gene>
<sequence length="193" mass="21538">MEENKVLQAPLAYAKILQDSQVIGFEQSCDRKTGFLLKGLASSKSRGNFLELGTGAGASASWIIEGMDGESRLTTVDIDASVQSIAKRYLGQDSRVSFRCEDGAAFIQKMSEQFDFIFADTWPGKFELLDKTLDHLNVGGFYVIHDLLPDERVPEEYRIKAPKLVDTLRKRPDLVITEMDWSTGLLLAIKTNV</sequence>
<comment type="caution">
    <text evidence="1">The sequence shown here is derived from an EMBL/GenBank/DDBJ whole genome shotgun (WGS) entry which is preliminary data.</text>
</comment>
<organism evidence="1 2">
    <name type="scientific">Bacillus salipaludis</name>
    <dbReference type="NCBI Taxonomy" id="2547811"/>
    <lineage>
        <taxon>Bacteria</taxon>
        <taxon>Bacillati</taxon>
        <taxon>Bacillota</taxon>
        <taxon>Bacilli</taxon>
        <taxon>Bacillales</taxon>
        <taxon>Bacillaceae</taxon>
        <taxon>Bacillus</taxon>
    </lineage>
</organism>
<proteinExistence type="predicted"/>
<dbReference type="InterPro" id="IPR029063">
    <property type="entry name" value="SAM-dependent_MTases_sf"/>
</dbReference>
<reference evidence="1 2" key="1">
    <citation type="submission" date="2019-03" db="EMBL/GenBank/DDBJ databases">
        <title>Bacillus niacini sp. nov. a Nicotinate-Metabolizing Mesophile Isolated from Soil.</title>
        <authorList>
            <person name="Zhang G."/>
        </authorList>
    </citation>
    <scope>NUCLEOTIDE SEQUENCE [LARGE SCALE GENOMIC DNA]</scope>
    <source>
        <strain evidence="1 2">WN066</strain>
    </source>
</reference>
<dbReference type="EMBL" id="SMYO01000011">
    <property type="protein sequence ID" value="TDK58845.1"/>
    <property type="molecule type" value="Genomic_DNA"/>
</dbReference>
<dbReference type="SUPFAM" id="SSF53335">
    <property type="entry name" value="S-adenosyl-L-methionine-dependent methyltransferases"/>
    <property type="match status" value="1"/>
</dbReference>
<keyword evidence="1" id="KW-0808">Transferase</keyword>
<name>A0A4R5VLD7_9BACI</name>
<evidence type="ECO:0000313" key="1">
    <source>
        <dbReference type="EMBL" id="TDK58845.1"/>
    </source>
</evidence>
<dbReference type="Gene3D" id="3.40.50.150">
    <property type="entry name" value="Vaccinia Virus protein VP39"/>
    <property type="match status" value="1"/>
</dbReference>
<dbReference type="Proteomes" id="UP000295132">
    <property type="component" value="Unassembled WGS sequence"/>
</dbReference>
<dbReference type="AlphaFoldDB" id="A0A4R5VLD7"/>